<proteinExistence type="predicted"/>
<dbReference type="InterPro" id="IPR000477">
    <property type="entry name" value="RT_dom"/>
</dbReference>
<feature type="compositionally biased region" description="Polar residues" evidence="2">
    <location>
        <begin position="127"/>
        <end position="141"/>
    </location>
</feature>
<feature type="domain" description="Reverse transcriptase" evidence="3">
    <location>
        <begin position="365"/>
        <end position="426"/>
    </location>
</feature>
<dbReference type="FunFam" id="3.30.70.270:FF:000003">
    <property type="entry name" value="Transposon Ty3-G Gag-Pol polyprotein"/>
    <property type="match status" value="1"/>
</dbReference>
<evidence type="ECO:0000259" key="3">
    <source>
        <dbReference type="Pfam" id="PF00078"/>
    </source>
</evidence>
<evidence type="ECO:0000256" key="1">
    <source>
        <dbReference type="SAM" id="Coils"/>
    </source>
</evidence>
<dbReference type="Pfam" id="PF00078">
    <property type="entry name" value="RVT_1"/>
    <property type="match status" value="1"/>
</dbReference>
<gene>
    <name evidence="4" type="primary">POL_55</name>
    <name evidence="4" type="ORF">CK203_006515</name>
</gene>
<dbReference type="GO" id="GO:0003676">
    <property type="term" value="F:nucleic acid binding"/>
    <property type="evidence" value="ECO:0007669"/>
    <property type="project" value="InterPro"/>
</dbReference>
<evidence type="ECO:0000256" key="2">
    <source>
        <dbReference type="SAM" id="MobiDB-lite"/>
    </source>
</evidence>
<organism evidence="4 5">
    <name type="scientific">Vitis vinifera</name>
    <name type="common">Grape</name>
    <dbReference type="NCBI Taxonomy" id="29760"/>
    <lineage>
        <taxon>Eukaryota</taxon>
        <taxon>Viridiplantae</taxon>
        <taxon>Streptophyta</taxon>
        <taxon>Embryophyta</taxon>
        <taxon>Tracheophyta</taxon>
        <taxon>Spermatophyta</taxon>
        <taxon>Magnoliopsida</taxon>
        <taxon>eudicotyledons</taxon>
        <taxon>Gunneridae</taxon>
        <taxon>Pentapetalae</taxon>
        <taxon>rosids</taxon>
        <taxon>Vitales</taxon>
        <taxon>Vitaceae</taxon>
        <taxon>Viteae</taxon>
        <taxon>Vitis</taxon>
    </lineage>
</organism>
<sequence length="834" mass="95678">MNCINVPYWVVSSFLFVDYFSGHHATRRPVSSQNSQANDDIPPPPEALPLMIDCYRGGKALKFQDGPKPYLKNKISILKIGVYLEVVDRALIAEKDNEKFHQYREQQRKMNRNDGTRGNQAHKKSTPSRNQNKGKTTQNSDGIYPTCGRKHGENKKFVFGKPKEENKEDRQQPKAQGRVFAMTHGDAQPTFDVVTASYHASVDCFGKRVTFSIPGQPDFSFEGKHVDKPLRVISALRASSLLRKGCQGFLAYVVNEENDLKLEDILIVRDYPDVFPEDLPGLPPEWEVDFTIDLAPVTGSISKTPYKMAPLELKELKIQLQELELNKVMVRNKYPLSRIDDLFDQLQGACVFSKIDLRSGYHQVFKPYLDQFVVVFIDDILVYSKSREEHERHLSIVLHTLKDKRLYAKLKKCEFWLHKVSFLGHVVTNDGISIDSGKVDVVSNWRRPTTVTKIQSFLGLAGYYRRFIEEFSKIALSLTSLTQKGVKFEWYDDCECSFQELKNRLVTAPILTILSGSGGFVVCSDASRQRQILEDLRSLQVHIRVLDSGALVANFRVQLDLIGRIKTLQKNDVQLLQLMEEVKRGSKPDFVLSDDGILKFGTRLCVPNDGDLRRSCWRKLIVLNLQSTQEGQIWLPRILGGNNAIWVIVDRLTKSAHFLPMKVNFSMDRLTSLYVKEIVRMHGTDGQSERVIQVLEDLLRSCTLDLKGNWDDYLPLVEFAYNNSFQASIGMTPFEGLYGRRCRSLICWDDVGERKLLRPELVQLTVEKITLIKERLKATQSRQKSYADNRRRDLEFEVGDHVFLKVSPMKSVMRFGRKGKLSPRFVGPFEYWKK</sequence>
<dbReference type="CDD" id="cd01647">
    <property type="entry name" value="RT_LTR"/>
    <property type="match status" value="1"/>
</dbReference>
<feature type="coiled-coil region" evidence="1">
    <location>
        <begin position="306"/>
        <end position="333"/>
    </location>
</feature>
<dbReference type="InterPro" id="IPR050951">
    <property type="entry name" value="Retrovirus_Pol_polyprotein"/>
</dbReference>
<comment type="caution">
    <text evidence="4">The sequence shown here is derived from an EMBL/GenBank/DDBJ whole genome shotgun (WGS) entry which is preliminary data.</text>
</comment>
<dbReference type="EMBL" id="QGNW01000011">
    <property type="protein sequence ID" value="RVX18638.1"/>
    <property type="molecule type" value="Genomic_DNA"/>
</dbReference>
<dbReference type="InterPro" id="IPR043502">
    <property type="entry name" value="DNA/RNA_pol_sf"/>
</dbReference>
<dbReference type="SUPFAM" id="SSF53098">
    <property type="entry name" value="Ribonuclease H-like"/>
    <property type="match status" value="1"/>
</dbReference>
<feature type="compositionally biased region" description="Basic and acidic residues" evidence="2">
    <location>
        <begin position="150"/>
        <end position="172"/>
    </location>
</feature>
<dbReference type="SUPFAM" id="SSF56672">
    <property type="entry name" value="DNA/RNA polymerases"/>
    <property type="match status" value="1"/>
</dbReference>
<feature type="compositionally biased region" description="Basic and acidic residues" evidence="2">
    <location>
        <begin position="102"/>
        <end position="115"/>
    </location>
</feature>
<name>A0A438KBT9_VITVI</name>
<feature type="region of interest" description="Disordered" evidence="2">
    <location>
        <begin position="102"/>
        <end position="175"/>
    </location>
</feature>
<dbReference type="AlphaFoldDB" id="A0A438KBT9"/>
<protein>
    <submittedName>
        <fullName evidence="4">Retrovirus-related Pol polyprotein from transposon 412</fullName>
    </submittedName>
</protein>
<dbReference type="Gene3D" id="3.30.420.10">
    <property type="entry name" value="Ribonuclease H-like superfamily/Ribonuclease H"/>
    <property type="match status" value="1"/>
</dbReference>
<dbReference type="FunFam" id="3.30.70.270:FF:000020">
    <property type="entry name" value="Transposon Tf2-6 polyprotein-like Protein"/>
    <property type="match status" value="1"/>
</dbReference>
<keyword evidence="1" id="KW-0175">Coiled coil</keyword>
<dbReference type="InterPro" id="IPR012337">
    <property type="entry name" value="RNaseH-like_sf"/>
</dbReference>
<dbReference type="Gene3D" id="3.30.70.270">
    <property type="match status" value="2"/>
</dbReference>
<evidence type="ECO:0000313" key="5">
    <source>
        <dbReference type="Proteomes" id="UP000288805"/>
    </source>
</evidence>
<evidence type="ECO:0000313" key="4">
    <source>
        <dbReference type="EMBL" id="RVX18638.1"/>
    </source>
</evidence>
<dbReference type="PANTHER" id="PTHR37984:SF5">
    <property type="entry name" value="PROTEIN NYNRIN-LIKE"/>
    <property type="match status" value="1"/>
</dbReference>
<accession>A0A438KBT9</accession>
<dbReference type="InterPro" id="IPR036397">
    <property type="entry name" value="RNaseH_sf"/>
</dbReference>
<dbReference type="PANTHER" id="PTHR37984">
    <property type="entry name" value="PROTEIN CBG26694"/>
    <property type="match status" value="1"/>
</dbReference>
<dbReference type="InterPro" id="IPR043128">
    <property type="entry name" value="Rev_trsase/Diguanyl_cyclase"/>
</dbReference>
<dbReference type="Proteomes" id="UP000288805">
    <property type="component" value="Unassembled WGS sequence"/>
</dbReference>
<reference evidence="4 5" key="1">
    <citation type="journal article" date="2018" name="PLoS Genet.">
        <title>Population sequencing reveals clonal diversity and ancestral inbreeding in the grapevine cultivar Chardonnay.</title>
        <authorList>
            <person name="Roach M.J."/>
            <person name="Johnson D.L."/>
            <person name="Bohlmann J."/>
            <person name="van Vuuren H.J."/>
            <person name="Jones S.J."/>
            <person name="Pretorius I.S."/>
            <person name="Schmidt S.A."/>
            <person name="Borneman A.R."/>
        </authorList>
    </citation>
    <scope>NUCLEOTIDE SEQUENCE [LARGE SCALE GENOMIC DNA]</scope>
    <source>
        <strain evidence="5">cv. Chardonnay</strain>
        <tissue evidence="4">Leaf</tissue>
    </source>
</reference>